<comment type="caution">
    <text evidence="2">The sequence shown here is derived from an EMBL/GenBank/DDBJ whole genome shotgun (WGS) entry which is preliminary data.</text>
</comment>
<evidence type="ECO:0000313" key="3">
    <source>
        <dbReference type="Proteomes" id="UP001432322"/>
    </source>
</evidence>
<feature type="non-terminal residue" evidence="2">
    <location>
        <position position="187"/>
    </location>
</feature>
<reference evidence="2" key="1">
    <citation type="submission" date="2023-10" db="EMBL/GenBank/DDBJ databases">
        <title>Genome assembly of Pristionchus species.</title>
        <authorList>
            <person name="Yoshida K."/>
            <person name="Sommer R.J."/>
        </authorList>
    </citation>
    <scope>NUCLEOTIDE SEQUENCE</scope>
    <source>
        <strain evidence="2">RS5133</strain>
    </source>
</reference>
<keyword evidence="1" id="KW-0175">Coiled coil</keyword>
<dbReference type="AlphaFoldDB" id="A0AAV5WFA7"/>
<keyword evidence="3" id="KW-1185">Reference proteome</keyword>
<name>A0AAV5WFA7_9BILA</name>
<proteinExistence type="predicted"/>
<protein>
    <recommendedName>
        <fullName evidence="4">B box-type domain-containing protein</fullName>
    </recommendedName>
</protein>
<feature type="coiled-coil region" evidence="1">
    <location>
        <begin position="69"/>
        <end position="96"/>
    </location>
</feature>
<dbReference type="Proteomes" id="UP001432322">
    <property type="component" value="Unassembled WGS sequence"/>
</dbReference>
<gene>
    <name evidence="2" type="ORF">PFISCL1PPCAC_21480</name>
</gene>
<sequence>AINPSASHCPQWLPIYGAPRVLGDESKSICSEHNRDCEWLCSCAKKICHECATGLHNSHFGYADLFMLSGQLNKEMNEMELQRKILNGERNKVARRKHEINNLLISANKDIASKFTRIIAPAISRCLDLMNQVTELGNIRNKELDDYNDVIDAALNKIQKASSMANRGKESTNLSTTLCVTKAAFAM</sequence>
<evidence type="ECO:0000256" key="1">
    <source>
        <dbReference type="SAM" id="Coils"/>
    </source>
</evidence>
<evidence type="ECO:0000313" key="2">
    <source>
        <dbReference type="EMBL" id="GMT30183.1"/>
    </source>
</evidence>
<feature type="non-terminal residue" evidence="2">
    <location>
        <position position="1"/>
    </location>
</feature>
<dbReference type="EMBL" id="BTSY01000005">
    <property type="protein sequence ID" value="GMT30183.1"/>
    <property type="molecule type" value="Genomic_DNA"/>
</dbReference>
<organism evidence="2 3">
    <name type="scientific">Pristionchus fissidentatus</name>
    <dbReference type="NCBI Taxonomy" id="1538716"/>
    <lineage>
        <taxon>Eukaryota</taxon>
        <taxon>Metazoa</taxon>
        <taxon>Ecdysozoa</taxon>
        <taxon>Nematoda</taxon>
        <taxon>Chromadorea</taxon>
        <taxon>Rhabditida</taxon>
        <taxon>Rhabditina</taxon>
        <taxon>Diplogasteromorpha</taxon>
        <taxon>Diplogasteroidea</taxon>
        <taxon>Neodiplogasteridae</taxon>
        <taxon>Pristionchus</taxon>
    </lineage>
</organism>
<accession>A0AAV5WFA7</accession>
<evidence type="ECO:0008006" key="4">
    <source>
        <dbReference type="Google" id="ProtNLM"/>
    </source>
</evidence>